<reference evidence="2 3" key="1">
    <citation type="journal article" date="2024" name="J Genomics">
        <title>Draft genome sequencing and assembly of Favolaschia claudopus CIRM-BRFM 2984 isolated from oak limbs.</title>
        <authorList>
            <person name="Navarro D."/>
            <person name="Drula E."/>
            <person name="Chaduli D."/>
            <person name="Cazenave R."/>
            <person name="Ahrendt S."/>
            <person name="Wang J."/>
            <person name="Lipzen A."/>
            <person name="Daum C."/>
            <person name="Barry K."/>
            <person name="Grigoriev I.V."/>
            <person name="Favel A."/>
            <person name="Rosso M.N."/>
            <person name="Martin F."/>
        </authorList>
    </citation>
    <scope>NUCLEOTIDE SEQUENCE [LARGE SCALE GENOMIC DNA]</scope>
    <source>
        <strain evidence="2 3">CIRM-BRFM 2984</strain>
    </source>
</reference>
<accession>A0AAW0A2B3</accession>
<sequence length="273" mass="30785">MQATLDVHDTNDAQASECIGIANDSVSVQSNDYKLLRDKTVYTTAECANDALKCIGKGTFIGIDMEYGKRKPPAMEPTGSSNERRLHQVVELYKAGPQGIKLAWNDIAIPVELVRILEEPTIIKCGVGIINDAKVLWEDFRCHCYTMLDLGLLVRICSPEDFAESTSNVSLRDCVQHVLQRNVLKEERKDYNWKEGLPADSNTPLYHSMVQYAAIDAEASYELYGPLVAMLYQKEEQLGREIPYDWFTFNYVDGRAYVPGMREEDLAITGRSN</sequence>
<gene>
    <name evidence="2" type="ORF">R3P38DRAFT_3219142</name>
</gene>
<dbReference type="GO" id="GO:0008408">
    <property type="term" value="F:3'-5' exonuclease activity"/>
    <property type="evidence" value="ECO:0007669"/>
    <property type="project" value="InterPro"/>
</dbReference>
<dbReference type="InterPro" id="IPR012337">
    <property type="entry name" value="RNaseH-like_sf"/>
</dbReference>
<dbReference type="GO" id="GO:0003676">
    <property type="term" value="F:nucleic acid binding"/>
    <property type="evidence" value="ECO:0007669"/>
    <property type="project" value="InterPro"/>
</dbReference>
<name>A0AAW0A2B3_9AGAR</name>
<protein>
    <recommendedName>
        <fullName evidence="1">3'-5' exonuclease domain-containing protein</fullName>
    </recommendedName>
</protein>
<dbReference type="GO" id="GO:0006139">
    <property type="term" value="P:nucleobase-containing compound metabolic process"/>
    <property type="evidence" value="ECO:0007669"/>
    <property type="project" value="InterPro"/>
</dbReference>
<evidence type="ECO:0000259" key="1">
    <source>
        <dbReference type="Pfam" id="PF01612"/>
    </source>
</evidence>
<dbReference type="EMBL" id="JAWWNJ010000089">
    <property type="protein sequence ID" value="KAK7000258.1"/>
    <property type="molecule type" value="Genomic_DNA"/>
</dbReference>
<proteinExistence type="predicted"/>
<organism evidence="2 3">
    <name type="scientific">Favolaschia claudopus</name>
    <dbReference type="NCBI Taxonomy" id="2862362"/>
    <lineage>
        <taxon>Eukaryota</taxon>
        <taxon>Fungi</taxon>
        <taxon>Dikarya</taxon>
        <taxon>Basidiomycota</taxon>
        <taxon>Agaricomycotina</taxon>
        <taxon>Agaricomycetes</taxon>
        <taxon>Agaricomycetidae</taxon>
        <taxon>Agaricales</taxon>
        <taxon>Marasmiineae</taxon>
        <taxon>Mycenaceae</taxon>
        <taxon>Favolaschia</taxon>
    </lineage>
</organism>
<evidence type="ECO:0000313" key="2">
    <source>
        <dbReference type="EMBL" id="KAK7000258.1"/>
    </source>
</evidence>
<keyword evidence="3" id="KW-1185">Reference proteome</keyword>
<dbReference type="InterPro" id="IPR002562">
    <property type="entry name" value="3'-5'_exonuclease_dom"/>
</dbReference>
<dbReference type="AlphaFoldDB" id="A0AAW0A2B3"/>
<dbReference type="InterPro" id="IPR036397">
    <property type="entry name" value="RNaseH_sf"/>
</dbReference>
<evidence type="ECO:0000313" key="3">
    <source>
        <dbReference type="Proteomes" id="UP001362999"/>
    </source>
</evidence>
<comment type="caution">
    <text evidence="2">The sequence shown here is derived from an EMBL/GenBank/DDBJ whole genome shotgun (WGS) entry which is preliminary data.</text>
</comment>
<dbReference type="Proteomes" id="UP001362999">
    <property type="component" value="Unassembled WGS sequence"/>
</dbReference>
<dbReference type="SUPFAM" id="SSF53098">
    <property type="entry name" value="Ribonuclease H-like"/>
    <property type="match status" value="1"/>
</dbReference>
<feature type="domain" description="3'-5' exonuclease" evidence="1">
    <location>
        <begin position="112"/>
        <end position="231"/>
    </location>
</feature>
<dbReference type="Pfam" id="PF01612">
    <property type="entry name" value="DNA_pol_A_exo1"/>
    <property type="match status" value="1"/>
</dbReference>
<dbReference type="Gene3D" id="3.30.420.10">
    <property type="entry name" value="Ribonuclease H-like superfamily/Ribonuclease H"/>
    <property type="match status" value="1"/>
</dbReference>